<protein>
    <submittedName>
        <fullName evidence="1">Uncharacterized protein</fullName>
    </submittedName>
</protein>
<proteinExistence type="predicted"/>
<organism evidence="1">
    <name type="scientific">uncultured Adhaeribacter sp</name>
    <dbReference type="NCBI Taxonomy" id="448109"/>
    <lineage>
        <taxon>Bacteria</taxon>
        <taxon>Pseudomonadati</taxon>
        <taxon>Bacteroidota</taxon>
        <taxon>Cytophagia</taxon>
        <taxon>Cytophagales</taxon>
        <taxon>Hymenobacteraceae</taxon>
        <taxon>Adhaeribacter</taxon>
        <taxon>environmental samples</taxon>
    </lineage>
</organism>
<accession>A0A6J4HXA9</accession>
<sequence length="39" mass="4639">MAYRITKNMPKCCRVYFLLFPELPLKQEKNDSNPFCCPV</sequence>
<reference evidence="1" key="1">
    <citation type="submission" date="2020-02" db="EMBL/GenBank/DDBJ databases">
        <authorList>
            <person name="Meier V. D."/>
        </authorList>
    </citation>
    <scope>NUCLEOTIDE SEQUENCE</scope>
    <source>
        <strain evidence="1">AVDCRST_MAG95</strain>
    </source>
</reference>
<dbReference type="AlphaFoldDB" id="A0A6J4HXA9"/>
<name>A0A6J4HXA9_9BACT</name>
<evidence type="ECO:0000313" key="1">
    <source>
        <dbReference type="EMBL" id="CAA9235540.1"/>
    </source>
</evidence>
<gene>
    <name evidence="1" type="ORF">AVDCRST_MAG95-1199</name>
</gene>
<dbReference type="EMBL" id="CADCTJ010000372">
    <property type="protein sequence ID" value="CAA9235540.1"/>
    <property type="molecule type" value="Genomic_DNA"/>
</dbReference>